<proteinExistence type="predicted"/>
<keyword evidence="2" id="KW-1185">Reference proteome</keyword>
<dbReference type="InterPro" id="IPR029044">
    <property type="entry name" value="Nucleotide-diphossugar_trans"/>
</dbReference>
<reference evidence="1 2" key="1">
    <citation type="submission" date="2019-08" db="EMBL/GenBank/DDBJ databases">
        <title>Massilia golmudensis sp. nov., isolated from sand in the Qinghai-Tibetan Plateau.</title>
        <authorList>
            <person name="Zhang B."/>
        </authorList>
    </citation>
    <scope>NUCLEOTIDE SEQUENCE [LARGE SCALE GENOMIC DNA]</scope>
    <source>
        <strain evidence="1 2">GEM5</strain>
    </source>
</reference>
<protein>
    <submittedName>
        <fullName evidence="1">Uncharacterized protein</fullName>
    </submittedName>
</protein>
<accession>A0A5C7G1D5</accession>
<dbReference type="AlphaFoldDB" id="A0A5C7G1D5"/>
<dbReference type="EMBL" id="VPFD01000013">
    <property type="protein sequence ID" value="TXF99454.1"/>
    <property type="molecule type" value="Genomic_DNA"/>
</dbReference>
<comment type="caution">
    <text evidence="1">The sequence shown here is derived from an EMBL/GenBank/DDBJ whole genome shotgun (WGS) entry which is preliminary data.</text>
</comment>
<organism evidence="1 2">
    <name type="scientific">Massilia arenae</name>
    <dbReference type="NCBI Taxonomy" id="2603288"/>
    <lineage>
        <taxon>Bacteria</taxon>
        <taxon>Pseudomonadati</taxon>
        <taxon>Pseudomonadota</taxon>
        <taxon>Betaproteobacteria</taxon>
        <taxon>Burkholderiales</taxon>
        <taxon>Oxalobacteraceae</taxon>
        <taxon>Telluria group</taxon>
        <taxon>Massilia</taxon>
    </lineage>
</organism>
<dbReference type="RefSeq" id="WP_147935226.1">
    <property type="nucleotide sequence ID" value="NZ_VPFD01000013.1"/>
</dbReference>
<dbReference type="Gene3D" id="3.90.550.10">
    <property type="entry name" value="Spore Coat Polysaccharide Biosynthesis Protein SpsA, Chain A"/>
    <property type="match status" value="1"/>
</dbReference>
<sequence length="319" mass="35596">MSLFNRVVARLKRDHFRARHQKVIQQILSTPAVERGNLPFVLLSMVHTRDVQAYLVAVKSFVHFLNPERIVVVCDPSISDQDRALLRQHVPHIELRHADEFTHPDIPRGGTWERLYAIAGLVCEHYVIQLDADTVTTQPIPEVLEAVRSGAGFVLGEMPDTPIRQLPGVRERALAFLKPDAHIQTIAECEMANVGLPQDARYVRGCSGFTGFPRSQTMRDSMTDFSRRMTSKLGEGWTRWGTEQVTSNYLVANAPGTRSLPFPKYGTPDCATAETAFYHFIGSMRFINGQYEATSREAIRMIGSGNAPGVMLAQSTTTG</sequence>
<dbReference type="SUPFAM" id="SSF53448">
    <property type="entry name" value="Nucleotide-diphospho-sugar transferases"/>
    <property type="match status" value="1"/>
</dbReference>
<dbReference type="Proteomes" id="UP000321413">
    <property type="component" value="Unassembled WGS sequence"/>
</dbReference>
<name>A0A5C7G1D5_9BURK</name>
<evidence type="ECO:0000313" key="2">
    <source>
        <dbReference type="Proteomes" id="UP000321413"/>
    </source>
</evidence>
<evidence type="ECO:0000313" key="1">
    <source>
        <dbReference type="EMBL" id="TXF99454.1"/>
    </source>
</evidence>
<gene>
    <name evidence="1" type="ORF">FVD38_13200</name>
</gene>